<dbReference type="GeneID" id="14868069"/>
<keyword evidence="2" id="KW-1133">Transmembrane helix</keyword>
<dbReference type="InterPro" id="IPR032675">
    <property type="entry name" value="LRR_dom_sf"/>
</dbReference>
<dbReference type="InterPro" id="IPR014756">
    <property type="entry name" value="Ig_E-set"/>
</dbReference>
<dbReference type="PROSITE" id="PS51450">
    <property type="entry name" value="LRR"/>
    <property type="match status" value="1"/>
</dbReference>
<dbReference type="PROSITE" id="PS50026">
    <property type="entry name" value="EGF_3"/>
    <property type="match status" value="1"/>
</dbReference>
<sequence>MIFSRCGLFTIVSLVVSIVVLSLSFSTPLINAALNNQEYTQAEYLVGLFNLQNQFPVSGGVINFCGNDTIIKCDPSKVSVISLLLVGNGSQVVTLQLFTPFQKLTVLNLNNVQAGNQFVPDVSNYKIATPTWTVTSFICKRCNITALPDLILGFLSFGAPDNPIEGNTPNQVFTNLRSLDLSISDPIFLRERYIIFNQTSEVISFPDTSQLVLSEIPGHIRTGSNLKLYITLGISFNFSTLSRLGDIKGIDSLSLTDQFKLYSDEVDFPLSFLNIVNGAKDVSFTNINFRGPSSPLLINSTSLRSLIFRNSPLFNINGGDFPFDIFALTVSIYSLVLSNCSIERVPDLIIKTVADYELNLDLSNNQITTIPNNPKNMNVNFNNNQLTGTIPTSYCNTYSFFANNSLGGVLPDCYRCFAKDPFVQRAIAGNNGFTNFDTNWTPSQYPSCSPTTLNVSMYFFSVGSAISVTGMIGWTPDYYHLPQYPTVFRNIAVPNRLAWINGIPTANYTKMISDGYFNVTFTATTPNVTVRINVTVSKAIIDSVEYVPIIGGYSFFITGSGFGANVQKVSFKLGPYTCVTSSAGNIFAACLVYETSIPQDMYNMTVLVQGVPDNADPFPVYIKYPYPFVFAVDGCPITGGPVILYGSYGTVYSNASVLVDQLECAITSINETIINCTISETGTRGYHNLTVVVNSILWFSYRSFVYTEDNLPCPNNCGGHGRCDGLFGACMCDKGWTGPSCSFALLNQTGSGGGIDHNTTIGTDLENGQFNFTSDINFGFKIVSIRELDGLNNENVSREIQLSGWKPYNMTNTNVPNPYQNNTYTNRLMLFDNETTIIYQMELVKEDRNHTFADYPMVLKNGSIKISFSIAGWPYLSQFNSLQLVIESSVDPIEAACALSPTIQTSSTGDSLNYLTLELNGKMMYGRFVPRVISDGRPTYSKAVLVDQQTNSVRIGLNLPYCQTLCELDPDFSSLLIESKAPVDECHPSDLDDKKWILPTAIVVGVVGFVMLSIIGIFVARRVFYVKVSLKHGVIFLKKRRSRD</sequence>
<proteinExistence type="predicted"/>
<evidence type="ECO:0000259" key="3">
    <source>
        <dbReference type="PROSITE" id="PS50026"/>
    </source>
</evidence>
<name>F4Q885_CACFS</name>
<dbReference type="CDD" id="cd00054">
    <property type="entry name" value="EGF_CA"/>
    <property type="match status" value="1"/>
</dbReference>
<accession>F4Q885</accession>
<evidence type="ECO:0000313" key="5">
    <source>
        <dbReference type="Proteomes" id="UP000007797"/>
    </source>
</evidence>
<dbReference type="SUPFAM" id="SSF81296">
    <property type="entry name" value="E set domains"/>
    <property type="match status" value="1"/>
</dbReference>
<dbReference type="KEGG" id="dfa:DFA_09657"/>
<dbReference type="Pfam" id="PF23106">
    <property type="entry name" value="EGF_Teneurin"/>
    <property type="match status" value="1"/>
</dbReference>
<dbReference type="Pfam" id="PF24141">
    <property type="entry name" value="LRR_ComC"/>
    <property type="match status" value="1"/>
</dbReference>
<dbReference type="Gene3D" id="2.10.25.10">
    <property type="entry name" value="Laminin"/>
    <property type="match status" value="1"/>
</dbReference>
<dbReference type="OMA" id="ECAITSI"/>
<keyword evidence="2" id="KW-0472">Membrane</keyword>
<feature type="domain" description="EGF-like" evidence="3">
    <location>
        <begin position="709"/>
        <end position="742"/>
    </location>
</feature>
<dbReference type="Proteomes" id="UP000007797">
    <property type="component" value="Unassembled WGS sequence"/>
</dbReference>
<dbReference type="EMBL" id="GL883025">
    <property type="protein sequence ID" value="EGG15985.1"/>
    <property type="molecule type" value="Genomic_DNA"/>
</dbReference>
<evidence type="ECO:0000256" key="2">
    <source>
        <dbReference type="SAM" id="Phobius"/>
    </source>
</evidence>
<dbReference type="PROSITE" id="PS00022">
    <property type="entry name" value="EGF_1"/>
    <property type="match status" value="1"/>
</dbReference>
<evidence type="ECO:0000256" key="1">
    <source>
        <dbReference type="PROSITE-ProRule" id="PRU00076"/>
    </source>
</evidence>
<organism evidence="4 5">
    <name type="scientific">Cavenderia fasciculata</name>
    <name type="common">Slime mold</name>
    <name type="synonym">Dictyostelium fasciculatum</name>
    <dbReference type="NCBI Taxonomy" id="261658"/>
    <lineage>
        <taxon>Eukaryota</taxon>
        <taxon>Amoebozoa</taxon>
        <taxon>Evosea</taxon>
        <taxon>Eumycetozoa</taxon>
        <taxon>Dictyostelia</taxon>
        <taxon>Acytosteliales</taxon>
        <taxon>Cavenderiaceae</taxon>
        <taxon>Cavenderia</taxon>
    </lineage>
</organism>
<reference evidence="5" key="1">
    <citation type="journal article" date="2011" name="Genome Res.">
        <title>Phylogeny-wide analysis of social amoeba genomes highlights ancient origins for complex intercellular communication.</title>
        <authorList>
            <person name="Heidel A.J."/>
            <person name="Lawal H.M."/>
            <person name="Felder M."/>
            <person name="Schilde C."/>
            <person name="Helps N.R."/>
            <person name="Tunggal B."/>
            <person name="Rivero F."/>
            <person name="John U."/>
            <person name="Schleicher M."/>
            <person name="Eichinger L."/>
            <person name="Platzer M."/>
            <person name="Noegel A.A."/>
            <person name="Schaap P."/>
            <person name="Gloeckner G."/>
        </authorList>
    </citation>
    <scope>NUCLEOTIDE SEQUENCE [LARGE SCALE GENOMIC DNA]</scope>
    <source>
        <strain evidence="5">SH3</strain>
    </source>
</reference>
<feature type="transmembrane region" description="Helical" evidence="2">
    <location>
        <begin position="996"/>
        <end position="1020"/>
    </location>
</feature>
<dbReference type="SUPFAM" id="SSF52058">
    <property type="entry name" value="L domain-like"/>
    <property type="match status" value="1"/>
</dbReference>
<evidence type="ECO:0000313" key="4">
    <source>
        <dbReference type="EMBL" id="EGG15985.1"/>
    </source>
</evidence>
<dbReference type="InterPro" id="IPR000742">
    <property type="entry name" value="EGF"/>
</dbReference>
<dbReference type="InterPro" id="IPR053331">
    <property type="entry name" value="EGF-like_comC"/>
</dbReference>
<feature type="disulfide bond" evidence="1">
    <location>
        <begin position="713"/>
        <end position="723"/>
    </location>
</feature>
<dbReference type="InterPro" id="IPR054484">
    <property type="entry name" value="ComC_SSD"/>
</dbReference>
<dbReference type="AlphaFoldDB" id="F4Q885"/>
<dbReference type="Pfam" id="PF22933">
    <property type="entry name" value="ComC_SSD"/>
    <property type="match status" value="1"/>
</dbReference>
<keyword evidence="5" id="KW-1185">Reference proteome</keyword>
<dbReference type="PROSITE" id="PS01186">
    <property type="entry name" value="EGF_2"/>
    <property type="match status" value="1"/>
</dbReference>
<gene>
    <name evidence="4" type="ORF">DFA_09657</name>
</gene>
<keyword evidence="2" id="KW-0812">Transmembrane</keyword>
<dbReference type="InterPro" id="IPR057013">
    <property type="entry name" value="LRR_ComC"/>
</dbReference>
<feature type="disulfide bond" evidence="1">
    <location>
        <begin position="732"/>
        <end position="741"/>
    </location>
</feature>
<protein>
    <recommendedName>
        <fullName evidence="3">EGF-like domain-containing protein</fullName>
    </recommendedName>
</protein>
<dbReference type="InterPro" id="IPR001611">
    <property type="entry name" value="Leu-rich_rpt"/>
</dbReference>
<comment type="caution">
    <text evidence="1">Lacks conserved residue(s) required for the propagation of feature annotation.</text>
</comment>
<dbReference type="Gene3D" id="3.80.10.10">
    <property type="entry name" value="Ribonuclease Inhibitor"/>
    <property type="match status" value="1"/>
</dbReference>
<keyword evidence="1" id="KW-1015">Disulfide bond</keyword>
<dbReference type="RefSeq" id="XP_004352310.1">
    <property type="nucleotide sequence ID" value="XM_004352258.1"/>
</dbReference>
<dbReference type="PANTHER" id="PTHR24032:SF24">
    <property type="entry name" value="EGF-LIKE DOMAIN-CONTAINING PROTEIN-RELATED"/>
    <property type="match status" value="1"/>
</dbReference>
<keyword evidence="1" id="KW-0245">EGF-like domain</keyword>
<dbReference type="OrthoDB" id="26095at2759"/>
<dbReference type="PANTHER" id="PTHR24032">
    <property type="entry name" value="EGF-LIKE DOMAIN-CONTAINING PROTEIN-RELATED-RELATED"/>
    <property type="match status" value="1"/>
</dbReference>